<evidence type="ECO:0000256" key="1">
    <source>
        <dbReference type="SAM" id="MobiDB-lite"/>
    </source>
</evidence>
<protein>
    <submittedName>
        <fullName evidence="2">Attractin isoform X2</fullName>
    </submittedName>
</protein>
<dbReference type="AlphaFoldDB" id="A0AAD3QX68"/>
<name>A0AAD3QX68_LATJO</name>
<sequence length="102" mass="10693">MQQMASRPFATINVALETDEEPPDLIGGNVKMWSRIIGLFQQGGSGPLGSDRGHASQGARLPSTRAGAAQEQRSNLDLSSSAFCAFTSSDGERTILSPPGSD</sequence>
<gene>
    <name evidence="2" type="ORF">AKAME5_000176200</name>
</gene>
<proteinExistence type="predicted"/>
<reference evidence="2" key="1">
    <citation type="submission" date="2022-08" db="EMBL/GenBank/DDBJ databases">
        <title>Genome sequencing of akame (Lates japonicus).</title>
        <authorList>
            <person name="Hashiguchi Y."/>
            <person name="Takahashi H."/>
        </authorList>
    </citation>
    <scope>NUCLEOTIDE SEQUENCE</scope>
    <source>
        <strain evidence="2">Kochi</strain>
    </source>
</reference>
<accession>A0AAD3QX68</accession>
<evidence type="ECO:0000313" key="3">
    <source>
        <dbReference type="Proteomes" id="UP001279410"/>
    </source>
</evidence>
<feature type="region of interest" description="Disordered" evidence="1">
    <location>
        <begin position="43"/>
        <end position="77"/>
    </location>
</feature>
<dbReference type="EMBL" id="BRZM01000004">
    <property type="protein sequence ID" value="GLD47643.1"/>
    <property type="molecule type" value="Genomic_DNA"/>
</dbReference>
<organism evidence="2 3">
    <name type="scientific">Lates japonicus</name>
    <name type="common">Japanese lates</name>
    <dbReference type="NCBI Taxonomy" id="270547"/>
    <lineage>
        <taxon>Eukaryota</taxon>
        <taxon>Metazoa</taxon>
        <taxon>Chordata</taxon>
        <taxon>Craniata</taxon>
        <taxon>Vertebrata</taxon>
        <taxon>Euteleostomi</taxon>
        <taxon>Actinopterygii</taxon>
        <taxon>Neopterygii</taxon>
        <taxon>Teleostei</taxon>
        <taxon>Neoteleostei</taxon>
        <taxon>Acanthomorphata</taxon>
        <taxon>Carangaria</taxon>
        <taxon>Carangaria incertae sedis</taxon>
        <taxon>Centropomidae</taxon>
        <taxon>Lates</taxon>
    </lineage>
</organism>
<evidence type="ECO:0000313" key="2">
    <source>
        <dbReference type="EMBL" id="GLD47643.1"/>
    </source>
</evidence>
<dbReference type="Proteomes" id="UP001279410">
    <property type="component" value="Unassembled WGS sequence"/>
</dbReference>
<comment type="caution">
    <text evidence="2">The sequence shown here is derived from an EMBL/GenBank/DDBJ whole genome shotgun (WGS) entry which is preliminary data.</text>
</comment>
<keyword evidence="3" id="KW-1185">Reference proteome</keyword>